<dbReference type="InterPro" id="IPR039556">
    <property type="entry name" value="ICL/PEPM"/>
</dbReference>
<accession>A0ABY6DN73</accession>
<comment type="similarity">
    <text evidence="1">Belongs to the isocitrate lyase/PEP mutase superfamily. PEP mutase family.</text>
</comment>
<keyword evidence="3" id="KW-1185">Reference proteome</keyword>
<organism evidence="2 3">
    <name type="scientific">Chitiniphilus purpureus</name>
    <dbReference type="NCBI Taxonomy" id="2981137"/>
    <lineage>
        <taxon>Bacteria</taxon>
        <taxon>Pseudomonadati</taxon>
        <taxon>Pseudomonadota</taxon>
        <taxon>Betaproteobacteria</taxon>
        <taxon>Neisseriales</taxon>
        <taxon>Chitinibacteraceae</taxon>
        <taxon>Chitiniphilus</taxon>
    </lineage>
</organism>
<dbReference type="SUPFAM" id="SSF51621">
    <property type="entry name" value="Phosphoenolpyruvate/pyruvate domain"/>
    <property type="match status" value="1"/>
</dbReference>
<dbReference type="PANTHER" id="PTHR42905">
    <property type="entry name" value="PHOSPHOENOLPYRUVATE CARBOXYLASE"/>
    <property type="match status" value="1"/>
</dbReference>
<name>A0ABY6DN73_9NEIS</name>
<dbReference type="Pfam" id="PF13714">
    <property type="entry name" value="PEP_mutase"/>
    <property type="match status" value="1"/>
</dbReference>
<proteinExistence type="inferred from homology"/>
<dbReference type="InterPro" id="IPR040442">
    <property type="entry name" value="Pyrv_kinase-like_dom_sf"/>
</dbReference>
<dbReference type="EMBL" id="CP106753">
    <property type="protein sequence ID" value="UXY15810.1"/>
    <property type="molecule type" value="Genomic_DNA"/>
</dbReference>
<dbReference type="CDD" id="cd00377">
    <property type="entry name" value="ICL_PEPM"/>
    <property type="match status" value="1"/>
</dbReference>
<protein>
    <submittedName>
        <fullName evidence="2">Isocitrate lyase/phosphoenolpyruvate mutase family protein</fullName>
    </submittedName>
</protein>
<gene>
    <name evidence="2" type="ORF">N8I74_01985</name>
</gene>
<dbReference type="GO" id="GO:0016829">
    <property type="term" value="F:lyase activity"/>
    <property type="evidence" value="ECO:0007669"/>
    <property type="project" value="UniProtKB-KW"/>
</dbReference>
<evidence type="ECO:0000256" key="1">
    <source>
        <dbReference type="ARBA" id="ARBA00038455"/>
    </source>
</evidence>
<dbReference type="Gene3D" id="3.20.20.60">
    <property type="entry name" value="Phosphoenolpyruvate-binding domains"/>
    <property type="match status" value="1"/>
</dbReference>
<dbReference type="Proteomes" id="UP001061302">
    <property type="component" value="Chromosome"/>
</dbReference>
<dbReference type="PANTHER" id="PTHR42905:SF7">
    <property type="entry name" value="PHOSPHOENOLPYRUVATE PHOSPHOMUTASE"/>
    <property type="match status" value="1"/>
</dbReference>
<evidence type="ECO:0000313" key="2">
    <source>
        <dbReference type="EMBL" id="UXY15810.1"/>
    </source>
</evidence>
<dbReference type="InterPro" id="IPR015813">
    <property type="entry name" value="Pyrv/PenolPyrv_kinase-like_dom"/>
</dbReference>
<sequence>MIEMKKKLSPLGHSLKQRLQSGQNLKFIEAHNGLSCLIASRAQVSVKDEVREFDGIWVSSLTTSAARGLPDMEMYLLENRLDTIREIVDSTEKAVLVDGDTGGEPVAFEYLCQRLERLGVSGIVIEDKRFPKRNSLSEDSNQLLENPIAFCEKIRRGKDACSSSEFLIVARLEGLILGQSIEDTLERAMVYIESGADAILVHSRLSEAGQVFDFAKKYQENFPIKENRKPLICVPTTYNATFAEDLFAAGYSAVIYANHLLRAAHQAMKEVTRSLLLEDRSFESETRCSKVADIFNETGYTAAIARDKEGLAL</sequence>
<keyword evidence="2" id="KW-0456">Lyase</keyword>
<dbReference type="RefSeq" id="WP_263125245.1">
    <property type="nucleotide sequence ID" value="NZ_CP106753.1"/>
</dbReference>
<evidence type="ECO:0000313" key="3">
    <source>
        <dbReference type="Proteomes" id="UP001061302"/>
    </source>
</evidence>
<reference evidence="2" key="1">
    <citation type="submission" date="2022-10" db="EMBL/GenBank/DDBJ databases">
        <title>Chitiniphilus purpureus sp. nov., a novel chitin-degrading bacterium isolated from crawfish pond sediment.</title>
        <authorList>
            <person name="Li K."/>
        </authorList>
    </citation>
    <scope>NUCLEOTIDE SEQUENCE</scope>
    <source>
        <strain evidence="2">CD1</strain>
    </source>
</reference>